<name>A0A645D684_9ZZZZ</name>
<sequence>MDPLCKAAYLASNTGPSGQWDGMGLLAEQVQGYGLGVMNARAAALAQSDLRFLSFLSDGRSFGPHGEGLVIANSLKKYDDEISRELTELVKTANLRIRDLGFKPFVAPAVSSGAMQLLLTLRGQWHCGSVCLGGVWFGVRNRLTPKGLETESVDLPDELFSRLKETEATLKAIL</sequence>
<dbReference type="EMBL" id="VSSQ01033441">
    <property type="protein sequence ID" value="MPM85030.1"/>
    <property type="molecule type" value="Genomic_DNA"/>
</dbReference>
<gene>
    <name evidence="1" type="ORF">SDC9_132107</name>
</gene>
<organism evidence="1">
    <name type="scientific">bioreactor metagenome</name>
    <dbReference type="NCBI Taxonomy" id="1076179"/>
    <lineage>
        <taxon>unclassified sequences</taxon>
        <taxon>metagenomes</taxon>
        <taxon>ecological metagenomes</taxon>
    </lineage>
</organism>
<reference evidence="1" key="1">
    <citation type="submission" date="2019-08" db="EMBL/GenBank/DDBJ databases">
        <authorList>
            <person name="Kucharzyk K."/>
            <person name="Murdoch R.W."/>
            <person name="Higgins S."/>
            <person name="Loffler F."/>
        </authorList>
    </citation>
    <scope>NUCLEOTIDE SEQUENCE</scope>
</reference>
<dbReference type="AlphaFoldDB" id="A0A645D684"/>
<protein>
    <submittedName>
        <fullName evidence="1">Uncharacterized protein</fullName>
    </submittedName>
</protein>
<accession>A0A645D684</accession>
<comment type="caution">
    <text evidence="1">The sequence shown here is derived from an EMBL/GenBank/DDBJ whole genome shotgun (WGS) entry which is preliminary data.</text>
</comment>
<proteinExistence type="predicted"/>
<evidence type="ECO:0000313" key="1">
    <source>
        <dbReference type="EMBL" id="MPM85030.1"/>
    </source>
</evidence>